<evidence type="ECO:0000256" key="5">
    <source>
        <dbReference type="RuleBase" id="RU367124"/>
    </source>
</evidence>
<evidence type="ECO:0000256" key="3">
    <source>
        <dbReference type="ARBA" id="ARBA00022525"/>
    </source>
</evidence>
<comment type="subcellular location">
    <subcellularLocation>
        <location evidence="1 5">Secreted</location>
    </subcellularLocation>
</comment>
<dbReference type="InterPro" id="IPR031825">
    <property type="entry name" value="RXLR"/>
</dbReference>
<comment type="similarity">
    <text evidence="2 5">Belongs to the RxLR effector family.</text>
</comment>
<dbReference type="EMBL" id="JN253664">
    <property type="protein sequence ID" value="AEK80477.1"/>
    <property type="molecule type" value="Genomic_DNA"/>
</dbReference>
<evidence type="ECO:0000256" key="4">
    <source>
        <dbReference type="ARBA" id="ARBA00022729"/>
    </source>
</evidence>
<sequence length="189" mass="20971">MRRNCILLLLVAVVSAVCGAVSAISSDQTKSALATGSGAALEENNLGRLLRSLEKVEDDVADEERGFLSGLKKVLGIKGKNPDFAKKNLKMALKDQNSRNELYKKWEGYSVGEIKANLKHTDMYHPREHTLFYGYVNKYKKAAETVKQPAVAQGKAKKSVKFKLDEVQVRRFDDEGNKIDEIVRLDGAA</sequence>
<evidence type="ECO:0000256" key="2">
    <source>
        <dbReference type="ARBA" id="ARBA00010400"/>
    </source>
</evidence>
<feature type="signal peptide" evidence="5">
    <location>
        <begin position="1"/>
        <end position="23"/>
    </location>
</feature>
<accession>G1FQT9</accession>
<dbReference type="VEuPathDB" id="FungiDB:PHYSODRAFT_286803"/>
<gene>
    <name evidence="6" type="primary">Avh</name>
</gene>
<keyword evidence="4 5" id="KW-0732">Signal</keyword>
<name>G1FQT9_PHYSO</name>
<evidence type="ECO:0000256" key="1">
    <source>
        <dbReference type="ARBA" id="ARBA00004613"/>
    </source>
</evidence>
<dbReference type="EMBL" id="JN253666">
    <property type="protein sequence ID" value="AEK80479.1"/>
    <property type="molecule type" value="Genomic_DNA"/>
</dbReference>
<reference evidence="6" key="1">
    <citation type="journal article" date="2011" name="Plant Cell">
        <title>Transcriptional programming and functional interactions within the Phytophthora sojae RXLR effector repertoire.</title>
        <authorList>
            <person name="Wang Q."/>
            <person name="Han C."/>
            <person name="Ferreira A.O."/>
            <person name="Yu X."/>
            <person name="Ye W."/>
            <person name="Tripathy S."/>
            <person name="Kale S.D."/>
            <person name="Gu B."/>
            <person name="Sheng Y."/>
            <person name="Sui Y."/>
            <person name="Wang X."/>
            <person name="Zhang Z."/>
            <person name="Cheng B."/>
            <person name="Dong S."/>
            <person name="Shan W."/>
            <person name="Zheng X."/>
            <person name="Dou D."/>
            <person name="Tyler B.M."/>
            <person name="Wang Y."/>
        </authorList>
    </citation>
    <scope>NUCLEOTIDE SEQUENCE</scope>
    <source>
        <strain evidence="6">P7064</strain>
        <strain evidence="7">P7076</strain>
    </source>
</reference>
<keyword evidence="3 5" id="KW-0964">Secreted</keyword>
<proteinExistence type="inferred from homology"/>
<dbReference type="AlphaFoldDB" id="G1FQT9"/>
<evidence type="ECO:0000313" key="6">
    <source>
        <dbReference type="EMBL" id="AEK80477.1"/>
    </source>
</evidence>
<dbReference type="GO" id="GO:0005576">
    <property type="term" value="C:extracellular region"/>
    <property type="evidence" value="ECO:0007669"/>
    <property type="project" value="UniProtKB-SubCell"/>
</dbReference>
<feature type="chain" id="PRO_5007659761" description="RxLR effector protein" evidence="5">
    <location>
        <begin position="24"/>
        <end position="189"/>
    </location>
</feature>
<comment type="function">
    <text evidence="5">Effector that suppresses plant defense responses during pathogen infection.</text>
</comment>
<comment type="domain">
    <text evidence="5">The RxLR-dEER motif acts to carry the protein into the host cell cytoplasm through binding to cell surface phosphatidylinositol-3-phosphate.</text>
</comment>
<dbReference type="Pfam" id="PF16810">
    <property type="entry name" value="RXLR"/>
    <property type="match status" value="1"/>
</dbReference>
<evidence type="ECO:0000313" key="7">
    <source>
        <dbReference type="EMBL" id="AEK80479.1"/>
    </source>
</evidence>
<protein>
    <recommendedName>
        <fullName evidence="5">RxLR effector protein</fullName>
    </recommendedName>
</protein>
<organism evidence="6">
    <name type="scientific">Phytophthora sojae</name>
    <name type="common">Soybean stem and root rot agent</name>
    <name type="synonym">Phytophthora megasperma f. sp. glycines</name>
    <dbReference type="NCBI Taxonomy" id="67593"/>
    <lineage>
        <taxon>Eukaryota</taxon>
        <taxon>Sar</taxon>
        <taxon>Stramenopiles</taxon>
        <taxon>Oomycota</taxon>
        <taxon>Peronosporomycetes</taxon>
        <taxon>Peronosporales</taxon>
        <taxon>Peronosporaceae</taxon>
        <taxon>Phytophthora</taxon>
    </lineage>
</organism>